<sequence length="380" mass="41282">MTQDPEGSGLDLFDENASAVRGFPNAMLGYDKKAVDDYIRDIERQLSIAKHQLREVQRELTAANLRVDDTDFSRLGTHTAQLLKAAEAQAGDLVQRAELRAERLLGDARAEAERVQREASQHAQAARQEGIDSLRSLRSDLERQTTVELDAARSEAAGLREAADTHRATVIEDAQRRAESLLAEARADADAVRQSAEREAADLRAALAQEREEALTALAAEHRAQNEALAQAADAATSHSQELLAALADAADQLRGRQQAALAEAENTKLAALDEARAILNQAQVDAEARLADTDSELVARNDQLKRELRTLRQRKQALLTQLTQLSSLATETTSEFPEDEHTGPVLAALAGLTDPSAGDETPDERPASFDEAVSGHEEQ</sequence>
<keyword evidence="1" id="KW-0175">Coiled coil</keyword>
<proteinExistence type="predicted"/>
<feature type="compositionally biased region" description="Basic and acidic residues" evidence="2">
    <location>
        <begin position="364"/>
        <end position="380"/>
    </location>
</feature>
<gene>
    <name evidence="3" type="ORF">PCC79_09495</name>
</gene>
<feature type="region of interest" description="Disordered" evidence="2">
    <location>
        <begin position="115"/>
        <end position="137"/>
    </location>
</feature>
<dbReference type="Proteomes" id="UP001434337">
    <property type="component" value="Chromosome"/>
</dbReference>
<dbReference type="RefSeq" id="WP_232547754.1">
    <property type="nucleotide sequence ID" value="NZ_CP115965.1"/>
</dbReference>
<name>A0ABZ3C4G4_9ACTN</name>
<evidence type="ECO:0000313" key="4">
    <source>
        <dbReference type="Proteomes" id="UP001434337"/>
    </source>
</evidence>
<accession>A0ABZ3C4G4</accession>
<reference evidence="3 4" key="1">
    <citation type="journal article" date="2023" name="Environ Microbiome">
        <title>A coral-associated actinobacterium mitigates coral bleaching under heat stress.</title>
        <authorList>
            <person name="Li J."/>
            <person name="Zou Y."/>
            <person name="Li Q."/>
            <person name="Zhang J."/>
            <person name="Bourne D.G."/>
            <person name="Lyu Y."/>
            <person name="Liu C."/>
            <person name="Zhang S."/>
        </authorList>
    </citation>
    <scope>NUCLEOTIDE SEQUENCE [LARGE SCALE GENOMIC DNA]</scope>
    <source>
        <strain evidence="3 4">SCSIO 13291</strain>
    </source>
</reference>
<evidence type="ECO:0000313" key="3">
    <source>
        <dbReference type="EMBL" id="WZW97154.1"/>
    </source>
</evidence>
<feature type="coiled-coil region" evidence="1">
    <location>
        <begin position="171"/>
        <end position="213"/>
    </location>
</feature>
<dbReference type="InterPro" id="IPR007793">
    <property type="entry name" value="DivIVA_fam"/>
</dbReference>
<dbReference type="Pfam" id="PF05103">
    <property type="entry name" value="DivIVA"/>
    <property type="match status" value="1"/>
</dbReference>
<dbReference type="EMBL" id="CP115965">
    <property type="protein sequence ID" value="WZW97154.1"/>
    <property type="molecule type" value="Genomic_DNA"/>
</dbReference>
<keyword evidence="4" id="KW-1185">Reference proteome</keyword>
<organism evidence="3 4">
    <name type="scientific">Propioniciclava soli</name>
    <dbReference type="NCBI Taxonomy" id="2775081"/>
    <lineage>
        <taxon>Bacteria</taxon>
        <taxon>Bacillati</taxon>
        <taxon>Actinomycetota</taxon>
        <taxon>Actinomycetes</taxon>
        <taxon>Propionibacteriales</taxon>
        <taxon>Propionibacteriaceae</taxon>
        <taxon>Propioniciclava</taxon>
    </lineage>
</organism>
<feature type="coiled-coil region" evidence="1">
    <location>
        <begin position="262"/>
        <end position="329"/>
    </location>
</feature>
<protein>
    <submittedName>
        <fullName evidence="3">DivIVA domain-containing protein</fullName>
    </submittedName>
</protein>
<evidence type="ECO:0000256" key="2">
    <source>
        <dbReference type="SAM" id="MobiDB-lite"/>
    </source>
</evidence>
<feature type="region of interest" description="Disordered" evidence="2">
    <location>
        <begin position="351"/>
        <end position="380"/>
    </location>
</feature>
<evidence type="ECO:0000256" key="1">
    <source>
        <dbReference type="SAM" id="Coils"/>
    </source>
</evidence>
<feature type="coiled-coil region" evidence="1">
    <location>
        <begin position="39"/>
        <end position="66"/>
    </location>
</feature>